<reference evidence="1 2" key="1">
    <citation type="submission" date="2019-02" db="EMBL/GenBank/DDBJ databases">
        <title>Kribbella capetownensis sp. nov. and Kribbella speibonae sp. nov., isolated from soil.</title>
        <authorList>
            <person name="Curtis S.M."/>
            <person name="Norton I."/>
            <person name="Everest G.J."/>
            <person name="Meyers P.R."/>
        </authorList>
    </citation>
    <scope>NUCLEOTIDE SEQUENCE [LARGE SCALE GENOMIC DNA]</scope>
    <source>
        <strain evidence="1 2">DSM 27082</strain>
    </source>
</reference>
<sequence>MSPVEDLLLDLLPGRLPGIQVQSLIREAQTFPLVIARRSGNFGDWNGDERFLDAARVTVHTFCSDPNGDEDAALLAEAVRVVLRDSVNVVVPSRGHITKVKMASAPRRVTDWATATGPVQYADLPTGTWRYETLYDIEIKRWLR</sequence>
<comment type="caution">
    <text evidence="1">The sequence shown here is derived from an EMBL/GenBank/DDBJ whole genome shotgun (WGS) entry which is preliminary data.</text>
</comment>
<proteinExistence type="predicted"/>
<gene>
    <name evidence="1" type="ORF">E0H50_37685</name>
</gene>
<dbReference type="Proteomes" id="UP000292695">
    <property type="component" value="Unassembled WGS sequence"/>
</dbReference>
<keyword evidence="2" id="KW-1185">Reference proteome</keyword>
<accession>A0A4R0I2A8</accession>
<name>A0A4R0I2A8_9ACTN</name>
<evidence type="ECO:0000313" key="1">
    <source>
        <dbReference type="EMBL" id="TCC20014.1"/>
    </source>
</evidence>
<protein>
    <recommendedName>
        <fullName evidence="3">Tail terminator</fullName>
    </recommendedName>
</protein>
<dbReference type="OrthoDB" id="5145269at2"/>
<evidence type="ECO:0008006" key="3">
    <source>
        <dbReference type="Google" id="ProtNLM"/>
    </source>
</evidence>
<dbReference type="AlphaFoldDB" id="A0A4R0I2A8"/>
<dbReference type="EMBL" id="SJKA01000022">
    <property type="protein sequence ID" value="TCC20014.1"/>
    <property type="molecule type" value="Genomic_DNA"/>
</dbReference>
<evidence type="ECO:0000313" key="2">
    <source>
        <dbReference type="Proteomes" id="UP000292695"/>
    </source>
</evidence>
<organism evidence="1 2">
    <name type="scientific">Kribbella sindirgiensis</name>
    <dbReference type="NCBI Taxonomy" id="1124744"/>
    <lineage>
        <taxon>Bacteria</taxon>
        <taxon>Bacillati</taxon>
        <taxon>Actinomycetota</taxon>
        <taxon>Actinomycetes</taxon>
        <taxon>Propionibacteriales</taxon>
        <taxon>Kribbellaceae</taxon>
        <taxon>Kribbella</taxon>
    </lineage>
</organism>